<organism evidence="4 5">
    <name type="scientific">Stentor coeruleus</name>
    <dbReference type="NCBI Taxonomy" id="5963"/>
    <lineage>
        <taxon>Eukaryota</taxon>
        <taxon>Sar</taxon>
        <taxon>Alveolata</taxon>
        <taxon>Ciliophora</taxon>
        <taxon>Postciliodesmatophora</taxon>
        <taxon>Heterotrichea</taxon>
        <taxon>Heterotrichida</taxon>
        <taxon>Stentoridae</taxon>
        <taxon>Stentor</taxon>
    </lineage>
</organism>
<dbReference type="PROSITE" id="PS50192">
    <property type="entry name" value="T_SNARE"/>
    <property type="match status" value="1"/>
</dbReference>
<evidence type="ECO:0000313" key="5">
    <source>
        <dbReference type="Proteomes" id="UP000187209"/>
    </source>
</evidence>
<evidence type="ECO:0000256" key="2">
    <source>
        <dbReference type="SAM" id="Phobius"/>
    </source>
</evidence>
<dbReference type="AlphaFoldDB" id="A0A1R2ALW3"/>
<keyword evidence="2" id="KW-0472">Membrane</keyword>
<name>A0A1R2ALW3_9CILI</name>
<reference evidence="4 5" key="1">
    <citation type="submission" date="2016-11" db="EMBL/GenBank/DDBJ databases">
        <title>The macronuclear genome of Stentor coeruleus: a giant cell with tiny introns.</title>
        <authorList>
            <person name="Slabodnick M."/>
            <person name="Ruby J.G."/>
            <person name="Reiff S.B."/>
            <person name="Swart E.C."/>
            <person name="Gosai S."/>
            <person name="Prabakaran S."/>
            <person name="Witkowska E."/>
            <person name="Larue G.E."/>
            <person name="Fisher S."/>
            <person name="Freeman R.M."/>
            <person name="Gunawardena J."/>
            <person name="Chu W."/>
            <person name="Stover N.A."/>
            <person name="Gregory B.D."/>
            <person name="Nowacki M."/>
            <person name="Derisi J."/>
            <person name="Roy S.W."/>
            <person name="Marshall W.F."/>
            <person name="Sood P."/>
        </authorList>
    </citation>
    <scope>NUCLEOTIDE SEQUENCE [LARGE SCALE GENOMIC DNA]</scope>
    <source>
        <strain evidence="4">WM001</strain>
    </source>
</reference>
<dbReference type="Pfam" id="PF14523">
    <property type="entry name" value="Syntaxin_2"/>
    <property type="match status" value="1"/>
</dbReference>
<feature type="domain" description="T-SNARE coiled-coil homology" evidence="3">
    <location>
        <begin position="129"/>
        <end position="191"/>
    </location>
</feature>
<dbReference type="SUPFAM" id="SSF47661">
    <property type="entry name" value="t-snare proteins"/>
    <property type="match status" value="1"/>
</dbReference>
<dbReference type="GO" id="GO:0048278">
    <property type="term" value="P:vesicle docking"/>
    <property type="evidence" value="ECO:0007669"/>
    <property type="project" value="TreeGrafter"/>
</dbReference>
<dbReference type="InterPro" id="IPR010989">
    <property type="entry name" value="SNARE"/>
</dbReference>
<protein>
    <recommendedName>
        <fullName evidence="3">t-SNARE coiled-coil homology domain-containing protein</fullName>
    </recommendedName>
</protein>
<dbReference type="GO" id="GO:0006886">
    <property type="term" value="P:intracellular protein transport"/>
    <property type="evidence" value="ECO:0007669"/>
    <property type="project" value="TreeGrafter"/>
</dbReference>
<dbReference type="EMBL" id="MPUH01002107">
    <property type="protein sequence ID" value="OMJ65489.1"/>
    <property type="molecule type" value="Genomic_DNA"/>
</dbReference>
<dbReference type="Gene3D" id="1.20.5.110">
    <property type="match status" value="1"/>
</dbReference>
<dbReference type="GO" id="GO:0031201">
    <property type="term" value="C:SNARE complex"/>
    <property type="evidence" value="ECO:0007669"/>
    <property type="project" value="TreeGrafter"/>
</dbReference>
<sequence>MSTYNRLSTEIDVQAGMVREFNSKVRKLKELTSHGPSRGTSEQINFEHDAAFKLSKDILNSFRRNTPNRSQKLQHDKLAKEFESLLSQFNSINKTVISVQKEVPNESKKFEEVEDPEMKKFKTVGHIDDVALKERREVIGKMEDDIIEVNSMFKEVAQMLGEQGDMLVEAEKNADVAVKETSRAVEDMQKANQSQRSAKDKLVVICILILVILVFLILVVLGYLYF</sequence>
<dbReference type="Proteomes" id="UP000187209">
    <property type="component" value="Unassembled WGS sequence"/>
</dbReference>
<dbReference type="GO" id="GO:0005484">
    <property type="term" value="F:SNAP receptor activity"/>
    <property type="evidence" value="ECO:0007669"/>
    <property type="project" value="TreeGrafter"/>
</dbReference>
<keyword evidence="2" id="KW-1133">Transmembrane helix</keyword>
<evidence type="ECO:0000256" key="1">
    <source>
        <dbReference type="ARBA" id="ARBA00009063"/>
    </source>
</evidence>
<evidence type="ECO:0000313" key="4">
    <source>
        <dbReference type="EMBL" id="OMJ65489.1"/>
    </source>
</evidence>
<proteinExistence type="inferred from homology"/>
<keyword evidence="2" id="KW-0812">Transmembrane</keyword>
<dbReference type="InterPro" id="IPR006011">
    <property type="entry name" value="Syntaxin_N"/>
</dbReference>
<comment type="caution">
    <text evidence="4">The sequence shown here is derived from an EMBL/GenBank/DDBJ whole genome shotgun (WGS) entry which is preliminary data.</text>
</comment>
<accession>A0A1R2ALW3</accession>
<gene>
    <name evidence="4" type="ORF">SteCoe_38121</name>
</gene>
<dbReference type="GO" id="GO:0012505">
    <property type="term" value="C:endomembrane system"/>
    <property type="evidence" value="ECO:0007669"/>
    <property type="project" value="TreeGrafter"/>
</dbReference>
<comment type="similarity">
    <text evidence="1">Belongs to the syntaxin family.</text>
</comment>
<dbReference type="InterPro" id="IPR045242">
    <property type="entry name" value="Syntaxin"/>
</dbReference>
<feature type="transmembrane region" description="Helical" evidence="2">
    <location>
        <begin position="202"/>
        <end position="225"/>
    </location>
</feature>
<dbReference type="InterPro" id="IPR000727">
    <property type="entry name" value="T_SNARE_dom"/>
</dbReference>
<keyword evidence="5" id="KW-1185">Reference proteome</keyword>
<dbReference type="PANTHER" id="PTHR19957">
    <property type="entry name" value="SYNTAXIN"/>
    <property type="match status" value="1"/>
</dbReference>
<evidence type="ECO:0000259" key="3">
    <source>
        <dbReference type="PROSITE" id="PS50192"/>
    </source>
</evidence>
<dbReference type="Pfam" id="PF05739">
    <property type="entry name" value="SNARE"/>
    <property type="match status" value="1"/>
</dbReference>
<dbReference type="OrthoDB" id="364348at2759"/>
<dbReference type="PANTHER" id="PTHR19957:SF38">
    <property type="entry name" value="LD27581P"/>
    <property type="match status" value="1"/>
</dbReference>
<dbReference type="GO" id="GO:0000149">
    <property type="term" value="F:SNARE binding"/>
    <property type="evidence" value="ECO:0007669"/>
    <property type="project" value="TreeGrafter"/>
</dbReference>
<dbReference type="GO" id="GO:0006906">
    <property type="term" value="P:vesicle fusion"/>
    <property type="evidence" value="ECO:0007669"/>
    <property type="project" value="TreeGrafter"/>
</dbReference>
<dbReference type="Gene3D" id="1.20.58.70">
    <property type="match status" value="1"/>
</dbReference>